<name>A0A437GXY0_9SPHN</name>
<dbReference type="EMBL" id="RXOL01000002">
    <property type="protein sequence ID" value="RVQ67532.1"/>
    <property type="molecule type" value="Genomic_DNA"/>
</dbReference>
<dbReference type="RefSeq" id="WP_127612039.1">
    <property type="nucleotide sequence ID" value="NZ_RXOL01000002.1"/>
</dbReference>
<evidence type="ECO:0000313" key="5">
    <source>
        <dbReference type="EMBL" id="RVQ67532.1"/>
    </source>
</evidence>
<accession>A0A437GXY0</accession>
<dbReference type="Proteomes" id="UP000283003">
    <property type="component" value="Unassembled WGS sequence"/>
</dbReference>
<proteinExistence type="predicted"/>
<dbReference type="PANTHER" id="PTHR30055:SF234">
    <property type="entry name" value="HTH-TYPE TRANSCRIPTIONAL REGULATOR BETI"/>
    <property type="match status" value="1"/>
</dbReference>
<organism evidence="5 6">
    <name type="scientific">Croceicoccus ponticola</name>
    <dbReference type="NCBI Taxonomy" id="2217664"/>
    <lineage>
        <taxon>Bacteria</taxon>
        <taxon>Pseudomonadati</taxon>
        <taxon>Pseudomonadota</taxon>
        <taxon>Alphaproteobacteria</taxon>
        <taxon>Sphingomonadales</taxon>
        <taxon>Erythrobacteraceae</taxon>
        <taxon>Croceicoccus</taxon>
    </lineage>
</organism>
<dbReference type="GO" id="GO:0003700">
    <property type="term" value="F:DNA-binding transcription factor activity"/>
    <property type="evidence" value="ECO:0007669"/>
    <property type="project" value="TreeGrafter"/>
</dbReference>
<keyword evidence="2" id="KW-0238">DNA-binding</keyword>
<keyword evidence="1" id="KW-0805">Transcription regulation</keyword>
<keyword evidence="6" id="KW-1185">Reference proteome</keyword>
<evidence type="ECO:0000256" key="2">
    <source>
        <dbReference type="ARBA" id="ARBA00023125"/>
    </source>
</evidence>
<dbReference type="SUPFAM" id="SSF46689">
    <property type="entry name" value="Homeodomain-like"/>
    <property type="match status" value="1"/>
</dbReference>
<dbReference type="PANTHER" id="PTHR30055">
    <property type="entry name" value="HTH-TYPE TRANSCRIPTIONAL REGULATOR RUTR"/>
    <property type="match status" value="1"/>
</dbReference>
<gene>
    <name evidence="5" type="ORF">EKN06_06105</name>
</gene>
<reference evidence="5 6" key="1">
    <citation type="submission" date="2018-12" db="EMBL/GenBank/DDBJ databases">
        <title>Croceicoccus ponticola sp. nov., a lipolytic bacterium isolated from seawater.</title>
        <authorList>
            <person name="Yoon J.-H."/>
        </authorList>
    </citation>
    <scope>NUCLEOTIDE SEQUENCE [LARGE SCALE GENOMIC DNA]</scope>
    <source>
        <strain evidence="5 6">GM-16</strain>
    </source>
</reference>
<evidence type="ECO:0000256" key="1">
    <source>
        <dbReference type="ARBA" id="ARBA00023015"/>
    </source>
</evidence>
<keyword evidence="3" id="KW-0804">Transcription</keyword>
<evidence type="ECO:0000313" key="6">
    <source>
        <dbReference type="Proteomes" id="UP000283003"/>
    </source>
</evidence>
<evidence type="ECO:0000256" key="3">
    <source>
        <dbReference type="ARBA" id="ARBA00023163"/>
    </source>
</evidence>
<dbReference type="GO" id="GO:0000976">
    <property type="term" value="F:transcription cis-regulatory region binding"/>
    <property type="evidence" value="ECO:0007669"/>
    <property type="project" value="TreeGrafter"/>
</dbReference>
<dbReference type="AlphaFoldDB" id="A0A437GXY0"/>
<feature type="domain" description="HTH tetR-type" evidence="4">
    <location>
        <begin position="16"/>
        <end position="61"/>
    </location>
</feature>
<dbReference type="InterPro" id="IPR050109">
    <property type="entry name" value="HTH-type_TetR-like_transc_reg"/>
</dbReference>
<dbReference type="OrthoDB" id="2356263at2"/>
<sequence length="216" mass="23913">MNVIAAQPESDTRQALLLAAENLFGIYGFDGTSMRRIGADAGQANVSVVRYHFETKENLAFQILDWRVAQMEGERRQRLAMAMEREPGQRLHDLVAAIFLPVLGFTDAKGKHTFARFLIQYMTTFRAHGVRHPEELAGGAPALAGIVAEMNRELHFLSPPHVRMRSTKEMIGFMSLVILHDQGTGFFGSSPDLTELIADGINTSVAALQAPPPRLR</sequence>
<evidence type="ECO:0000259" key="4">
    <source>
        <dbReference type="Pfam" id="PF00440"/>
    </source>
</evidence>
<protein>
    <submittedName>
        <fullName evidence="5">TetR/AcrR family transcriptional regulator</fullName>
    </submittedName>
</protein>
<dbReference type="InterPro" id="IPR001647">
    <property type="entry name" value="HTH_TetR"/>
</dbReference>
<dbReference type="Gene3D" id="1.10.357.10">
    <property type="entry name" value="Tetracycline Repressor, domain 2"/>
    <property type="match status" value="1"/>
</dbReference>
<dbReference type="InterPro" id="IPR009057">
    <property type="entry name" value="Homeodomain-like_sf"/>
</dbReference>
<comment type="caution">
    <text evidence="5">The sequence shown here is derived from an EMBL/GenBank/DDBJ whole genome shotgun (WGS) entry which is preliminary data.</text>
</comment>
<dbReference type="Pfam" id="PF00440">
    <property type="entry name" value="TetR_N"/>
    <property type="match status" value="1"/>
</dbReference>